<dbReference type="RefSeq" id="XP_015867116.2">
    <property type="nucleotide sequence ID" value="XM_016011630.2"/>
</dbReference>
<reference evidence="3" key="2">
    <citation type="submission" date="2025-08" db="UniProtKB">
        <authorList>
            <consortium name="RefSeq"/>
        </authorList>
    </citation>
    <scope>IDENTIFICATION</scope>
    <source>
        <tissue evidence="3">Seedling</tissue>
    </source>
</reference>
<sequence>MDSSLFLLNCSLGVLWVLVYVDDIIITGNNTKLLNWFVTQLDNVFSLKDLGPLHFFLGIEVHRPHMGLHLSQTAYINELLRRTNMLDCKSNPSPTSTSAHLGASIGSPLSDVFLYRSTIGMLQYLTITRPEISFIVNKLSQFMQAPTDAHWSACKRVLRFLQGSKMFGLLLRPSPHLRITGFTDAD</sequence>
<name>A0A6P3YTU3_ZIZJJ</name>
<dbReference type="InterPro" id="IPR013103">
    <property type="entry name" value="RVT_2"/>
</dbReference>
<evidence type="ECO:0000313" key="2">
    <source>
        <dbReference type="Proteomes" id="UP001652623"/>
    </source>
</evidence>
<evidence type="ECO:0000313" key="3">
    <source>
        <dbReference type="RefSeq" id="XP_015867116.2"/>
    </source>
</evidence>
<dbReference type="InParanoid" id="A0A6P3YTU3"/>
<evidence type="ECO:0000259" key="1">
    <source>
        <dbReference type="Pfam" id="PF07727"/>
    </source>
</evidence>
<dbReference type="PANTHER" id="PTHR11439">
    <property type="entry name" value="GAG-POL-RELATED RETROTRANSPOSON"/>
    <property type="match status" value="1"/>
</dbReference>
<proteinExistence type="predicted"/>
<feature type="domain" description="Reverse transcriptase Ty1/copia-type" evidence="1">
    <location>
        <begin position="13"/>
        <end position="95"/>
    </location>
</feature>
<accession>A0A6P3YTU3</accession>
<dbReference type="Pfam" id="PF07727">
    <property type="entry name" value="RVT_2"/>
    <property type="match status" value="1"/>
</dbReference>
<protein>
    <submittedName>
        <fullName evidence="3">Uncharacterized mitochondrial protein AtMg00810-like</fullName>
    </submittedName>
</protein>
<dbReference type="KEGG" id="zju:107404646"/>
<organism evidence="2 3">
    <name type="scientific">Ziziphus jujuba</name>
    <name type="common">Chinese jujube</name>
    <name type="synonym">Ziziphus sativa</name>
    <dbReference type="NCBI Taxonomy" id="326968"/>
    <lineage>
        <taxon>Eukaryota</taxon>
        <taxon>Viridiplantae</taxon>
        <taxon>Streptophyta</taxon>
        <taxon>Embryophyta</taxon>
        <taxon>Tracheophyta</taxon>
        <taxon>Spermatophyta</taxon>
        <taxon>Magnoliopsida</taxon>
        <taxon>eudicotyledons</taxon>
        <taxon>Gunneridae</taxon>
        <taxon>Pentapetalae</taxon>
        <taxon>rosids</taxon>
        <taxon>fabids</taxon>
        <taxon>Rosales</taxon>
        <taxon>Rhamnaceae</taxon>
        <taxon>Paliureae</taxon>
        <taxon>Ziziphus</taxon>
    </lineage>
</organism>
<dbReference type="InterPro" id="IPR043502">
    <property type="entry name" value="DNA/RNA_pol_sf"/>
</dbReference>
<dbReference type="GeneID" id="107404646"/>
<reference evidence="2" key="1">
    <citation type="submission" date="2025-05" db="UniProtKB">
        <authorList>
            <consortium name="RefSeq"/>
        </authorList>
    </citation>
    <scope>NUCLEOTIDE SEQUENCE [LARGE SCALE GENOMIC DNA]</scope>
</reference>
<dbReference type="Proteomes" id="UP001652623">
    <property type="component" value="Chromosome 1"/>
</dbReference>
<dbReference type="PANTHER" id="PTHR11439:SF467">
    <property type="entry name" value="INTEGRASE CATALYTIC DOMAIN-CONTAINING PROTEIN"/>
    <property type="match status" value="1"/>
</dbReference>
<keyword evidence="2" id="KW-1185">Reference proteome</keyword>
<dbReference type="SUPFAM" id="SSF56672">
    <property type="entry name" value="DNA/RNA polymerases"/>
    <property type="match status" value="1"/>
</dbReference>
<dbReference type="AlphaFoldDB" id="A0A6P3YTU3"/>
<gene>
    <name evidence="3" type="primary">LOC107404646</name>
</gene>